<dbReference type="InterPro" id="IPR050879">
    <property type="entry name" value="Acyltransferase_3"/>
</dbReference>
<reference evidence="4 5" key="1">
    <citation type="journal article" date="2019" name="PLoS ONE">
        <title>Comparative genome analysis indicates high evolutionary potential of pathogenicity genes in Colletotrichum tanaceti.</title>
        <authorList>
            <person name="Lelwala R.V."/>
            <person name="Korhonen P.K."/>
            <person name="Young N.D."/>
            <person name="Scott J.B."/>
            <person name="Ades P.A."/>
            <person name="Gasser R.B."/>
            <person name="Taylor P.W.J."/>
        </authorList>
    </citation>
    <scope>NUCLEOTIDE SEQUENCE [LARGE SCALE GENOMIC DNA]</scope>
    <source>
        <strain evidence="4">BRIP57314</strain>
    </source>
</reference>
<protein>
    <recommendedName>
        <fullName evidence="3">Acyltransferase 3 domain-containing protein</fullName>
    </recommendedName>
</protein>
<dbReference type="STRING" id="1306861.A0A4U6X4S7"/>
<accession>A0A4U6X4S7</accession>
<feature type="domain" description="Acyltransferase 3" evidence="3">
    <location>
        <begin position="92"/>
        <end position="461"/>
    </location>
</feature>
<evidence type="ECO:0000256" key="1">
    <source>
        <dbReference type="SAM" id="MobiDB-lite"/>
    </source>
</evidence>
<dbReference type="AlphaFoldDB" id="A0A4U6X4S7"/>
<feature type="transmembrane region" description="Helical" evidence="2">
    <location>
        <begin position="443"/>
        <end position="461"/>
    </location>
</feature>
<dbReference type="Pfam" id="PF01757">
    <property type="entry name" value="Acyl_transf_3"/>
    <property type="match status" value="1"/>
</dbReference>
<keyword evidence="2" id="KW-0812">Transmembrane</keyword>
<keyword evidence="5" id="KW-1185">Reference proteome</keyword>
<evidence type="ECO:0000256" key="2">
    <source>
        <dbReference type="SAM" id="Phobius"/>
    </source>
</evidence>
<organism evidence="4 5">
    <name type="scientific">Colletotrichum tanaceti</name>
    <dbReference type="NCBI Taxonomy" id="1306861"/>
    <lineage>
        <taxon>Eukaryota</taxon>
        <taxon>Fungi</taxon>
        <taxon>Dikarya</taxon>
        <taxon>Ascomycota</taxon>
        <taxon>Pezizomycotina</taxon>
        <taxon>Sordariomycetes</taxon>
        <taxon>Hypocreomycetidae</taxon>
        <taxon>Glomerellales</taxon>
        <taxon>Glomerellaceae</taxon>
        <taxon>Colletotrichum</taxon>
        <taxon>Colletotrichum destructivum species complex</taxon>
    </lineage>
</organism>
<proteinExistence type="predicted"/>
<comment type="caution">
    <text evidence="4">The sequence shown here is derived from an EMBL/GenBank/DDBJ whole genome shotgun (WGS) entry which is preliminary data.</text>
</comment>
<feature type="transmembrane region" description="Helical" evidence="2">
    <location>
        <begin position="139"/>
        <end position="160"/>
    </location>
</feature>
<keyword evidence="2" id="KW-0472">Membrane</keyword>
<feature type="transmembrane region" description="Helical" evidence="2">
    <location>
        <begin position="327"/>
        <end position="349"/>
    </location>
</feature>
<dbReference type="OrthoDB" id="5819582at2759"/>
<dbReference type="GO" id="GO:0016747">
    <property type="term" value="F:acyltransferase activity, transferring groups other than amino-acyl groups"/>
    <property type="evidence" value="ECO:0007669"/>
    <property type="project" value="InterPro"/>
</dbReference>
<dbReference type="EMBL" id="PJEX01000447">
    <property type="protein sequence ID" value="TKW50034.1"/>
    <property type="molecule type" value="Genomic_DNA"/>
</dbReference>
<evidence type="ECO:0000313" key="4">
    <source>
        <dbReference type="EMBL" id="TKW50034.1"/>
    </source>
</evidence>
<feature type="region of interest" description="Disordered" evidence="1">
    <location>
        <begin position="15"/>
        <end position="43"/>
    </location>
</feature>
<dbReference type="PANTHER" id="PTHR23028:SF134">
    <property type="entry name" value="PUTATIVE (AFU_ORTHOLOGUE AFUA_4G08520)-RELATED"/>
    <property type="match status" value="1"/>
</dbReference>
<evidence type="ECO:0000313" key="5">
    <source>
        <dbReference type="Proteomes" id="UP000310108"/>
    </source>
</evidence>
<sequence>MKMQRFLHFVSHPLQPYSPLTHEEDGGETPGPGDEAEKPPSAAARRGALIRRALWSLLPSFVSRPIRRRTDPNYTEEEDDDGAISEPSSTSYLNGLRGIASLIVACQHNTNQYFPANNRGWGDPPGHHAIIQLPFVRTILAGSFSVTVFFVISGFALSYGPLKRMHQGRPDDAIGTVPSSLFRRPLRLFLPIVPILVFTNLVLIQWLQCFYAMEAVKIVPPQSDVWEALAQTWRDFIKIIVGAFPPPAMPQVWTLGAEYQGSLLVFLCCVAFARLGPVARMWLVSAVFCWQWHVGYWQTALFLSGMVLADLHLLRPELPPLRWGTRAALAAANWLMFLMALWLGGWPIYGEGGTTLGFTYFDWVPVGNVPKERFWHGVSAIALVSSLENMPGGRLQSWLNARWVLYLGEISYGLYLVHWMIAMNTLSKGSILQLRQQPGWSSLTAWMVGFAISMPLCIWIADLHWRLVDKPCVKLARRLSDFFGI</sequence>
<feature type="transmembrane region" description="Helical" evidence="2">
    <location>
        <begin position="295"/>
        <end position="315"/>
    </location>
</feature>
<dbReference type="Proteomes" id="UP000310108">
    <property type="component" value="Unassembled WGS sequence"/>
</dbReference>
<feature type="transmembrane region" description="Helical" evidence="2">
    <location>
        <begin position="188"/>
        <end position="207"/>
    </location>
</feature>
<name>A0A4U6X4S7_9PEZI</name>
<dbReference type="InterPro" id="IPR002656">
    <property type="entry name" value="Acyl_transf_3_dom"/>
</dbReference>
<dbReference type="PANTHER" id="PTHR23028">
    <property type="entry name" value="ACETYLTRANSFERASE"/>
    <property type="match status" value="1"/>
</dbReference>
<keyword evidence="2" id="KW-1133">Transmembrane helix</keyword>
<feature type="transmembrane region" description="Helical" evidence="2">
    <location>
        <begin position="403"/>
        <end position="422"/>
    </location>
</feature>
<gene>
    <name evidence="4" type="ORF">CTA1_12913</name>
</gene>
<evidence type="ECO:0000259" key="3">
    <source>
        <dbReference type="Pfam" id="PF01757"/>
    </source>
</evidence>